<evidence type="ECO:0008006" key="3">
    <source>
        <dbReference type="Google" id="ProtNLM"/>
    </source>
</evidence>
<evidence type="ECO:0000313" key="2">
    <source>
        <dbReference type="Proteomes" id="UP000216852"/>
    </source>
</evidence>
<organism evidence="1 2">
    <name type="scientific">Terribacillus saccharophilus</name>
    <dbReference type="NCBI Taxonomy" id="361277"/>
    <lineage>
        <taxon>Bacteria</taxon>
        <taxon>Bacillati</taxon>
        <taxon>Bacillota</taxon>
        <taxon>Bacilli</taxon>
        <taxon>Bacillales</taxon>
        <taxon>Bacillaceae</taxon>
        <taxon>Terribacillus</taxon>
    </lineage>
</organism>
<keyword evidence="2" id="KW-1185">Reference proteome</keyword>
<reference evidence="1 2" key="1">
    <citation type="submission" date="2017-07" db="EMBL/GenBank/DDBJ databases">
        <title>Isolation and whole genome analysis of endospore-forming bacteria from heroin.</title>
        <authorList>
            <person name="Kalinowski J."/>
            <person name="Ahrens B."/>
            <person name="Al-Dilaimi A."/>
            <person name="Winkler A."/>
            <person name="Wibberg D."/>
            <person name="Schleenbecker U."/>
            <person name="Ruckert C."/>
            <person name="Wolfel R."/>
            <person name="Grass G."/>
        </authorList>
    </citation>
    <scope>NUCLEOTIDE SEQUENCE [LARGE SCALE GENOMIC DNA]</scope>
    <source>
        <strain evidence="1 2">7517-1</strain>
    </source>
</reference>
<sequence length="100" mass="11852">MRYDDKLIELVGIPVENNFTGEYDLSWQESGIIINACVAPLSAEIQMREYGFITEKVKKAITRDIVSENNRYKFEDEIYVVKQVKRHKHRRNFMLLEVVK</sequence>
<proteinExistence type="predicted"/>
<accession>A0ABX4H0I3</accession>
<evidence type="ECO:0000313" key="1">
    <source>
        <dbReference type="EMBL" id="PAE00550.1"/>
    </source>
</evidence>
<dbReference type="RefSeq" id="WP_095218463.1">
    <property type="nucleotide sequence ID" value="NZ_NPBJ01000013.1"/>
</dbReference>
<dbReference type="Proteomes" id="UP000216852">
    <property type="component" value="Unassembled WGS sequence"/>
</dbReference>
<comment type="caution">
    <text evidence="1">The sequence shown here is derived from an EMBL/GenBank/DDBJ whole genome shotgun (WGS) entry which is preliminary data.</text>
</comment>
<protein>
    <recommendedName>
        <fullName evidence="3">Phage head-tail adapter protein</fullName>
    </recommendedName>
</protein>
<dbReference type="EMBL" id="NPBJ01000013">
    <property type="protein sequence ID" value="PAE00550.1"/>
    <property type="molecule type" value="Genomic_DNA"/>
</dbReference>
<name>A0ABX4H0I3_9BACI</name>
<gene>
    <name evidence="1" type="ORF">CHH48_07220</name>
</gene>